<evidence type="ECO:0000313" key="4">
    <source>
        <dbReference type="EMBL" id="KAJ1351896.1"/>
    </source>
</evidence>
<comment type="catalytic activity">
    <reaction evidence="2">
        <text>4-fumarylacetoacetate + H2O = acetoacetate + fumarate + H(+)</text>
        <dbReference type="Rhea" id="RHEA:10244"/>
        <dbReference type="ChEBI" id="CHEBI:13705"/>
        <dbReference type="ChEBI" id="CHEBI:15377"/>
        <dbReference type="ChEBI" id="CHEBI:15378"/>
        <dbReference type="ChEBI" id="CHEBI:18034"/>
        <dbReference type="ChEBI" id="CHEBI:29806"/>
        <dbReference type="EC" id="3.7.1.2"/>
    </reaction>
</comment>
<dbReference type="EMBL" id="JAHQIW010001248">
    <property type="protein sequence ID" value="KAJ1351896.1"/>
    <property type="molecule type" value="Genomic_DNA"/>
</dbReference>
<dbReference type="Pfam" id="PF09298">
    <property type="entry name" value="FAA_hydrolase_N"/>
    <property type="match status" value="1"/>
</dbReference>
<evidence type="ECO:0000256" key="1">
    <source>
        <dbReference type="ARBA" id="ARBA00022723"/>
    </source>
</evidence>
<proteinExistence type="inferred from homology"/>
<comment type="pathway">
    <text evidence="2">Amino-acid degradation; L-phenylalanine degradation; acetoacetate and fumarate from L-phenylalanine: step 6/6.</text>
</comment>
<dbReference type="InterPro" id="IPR036462">
    <property type="entry name" value="Fumarylacetoacetase_N_sf"/>
</dbReference>
<evidence type="ECO:0000256" key="2">
    <source>
        <dbReference type="RuleBase" id="RU366008"/>
    </source>
</evidence>
<dbReference type="GO" id="GO:0006559">
    <property type="term" value="P:L-phenylalanine catabolic process"/>
    <property type="evidence" value="ECO:0007669"/>
    <property type="project" value="UniProtKB-UniRule"/>
</dbReference>
<dbReference type="GO" id="GO:0006572">
    <property type="term" value="P:L-tyrosine catabolic process"/>
    <property type="evidence" value="ECO:0007669"/>
    <property type="project" value="UniProtKB-UniRule"/>
</dbReference>
<dbReference type="EC" id="3.7.1.2" evidence="2"/>
<comment type="similarity">
    <text evidence="2">Belongs to the FAH family.</text>
</comment>
<protein>
    <recommendedName>
        <fullName evidence="2">Fumarylacetoacetase</fullName>
        <ecNumber evidence="2">3.7.1.2</ecNumber>
    </recommendedName>
    <alternativeName>
        <fullName evidence="2">Fumarylacetoacetate hydrolase</fullName>
    </alternativeName>
</protein>
<dbReference type="Proteomes" id="UP001196413">
    <property type="component" value="Unassembled WGS sequence"/>
</dbReference>
<accession>A0AAD5QMF7</accession>
<reference evidence="4" key="1">
    <citation type="submission" date="2021-06" db="EMBL/GenBank/DDBJ databases">
        <title>Parelaphostrongylus tenuis whole genome reference sequence.</title>
        <authorList>
            <person name="Garwood T.J."/>
            <person name="Larsen P.A."/>
            <person name="Fountain-Jones N.M."/>
            <person name="Garbe J.R."/>
            <person name="Macchietto M.G."/>
            <person name="Kania S.A."/>
            <person name="Gerhold R.W."/>
            <person name="Richards J.E."/>
            <person name="Wolf T.M."/>
        </authorList>
    </citation>
    <scope>NUCLEOTIDE SEQUENCE</scope>
    <source>
        <strain evidence="4">MNPRO001-30</strain>
        <tissue evidence="4">Meninges</tissue>
    </source>
</reference>
<evidence type="ECO:0000313" key="5">
    <source>
        <dbReference type="Proteomes" id="UP001196413"/>
    </source>
</evidence>
<dbReference type="GO" id="GO:0004334">
    <property type="term" value="F:fumarylacetoacetase activity"/>
    <property type="evidence" value="ECO:0007669"/>
    <property type="project" value="UniProtKB-UniRule"/>
</dbReference>
<keyword evidence="2" id="KW-0106">Calcium</keyword>
<dbReference type="Gene3D" id="2.30.30.230">
    <property type="entry name" value="Fumarylacetoacetase, N-terminal domain"/>
    <property type="match status" value="1"/>
</dbReference>
<keyword evidence="1 2" id="KW-0479">Metal-binding</keyword>
<comment type="cofactor">
    <cofactor evidence="2">
        <name>Mg(2+)</name>
        <dbReference type="ChEBI" id="CHEBI:18420"/>
    </cofactor>
    <cofactor evidence="2">
        <name>Ca(2+)</name>
        <dbReference type="ChEBI" id="CHEBI:29108"/>
    </cofactor>
</comment>
<dbReference type="InterPro" id="IPR005959">
    <property type="entry name" value="Fumarylacetoacetase"/>
</dbReference>
<name>A0AAD5QMF7_PARTN</name>
<organism evidence="4 5">
    <name type="scientific">Parelaphostrongylus tenuis</name>
    <name type="common">Meningeal worm</name>
    <dbReference type="NCBI Taxonomy" id="148309"/>
    <lineage>
        <taxon>Eukaryota</taxon>
        <taxon>Metazoa</taxon>
        <taxon>Ecdysozoa</taxon>
        <taxon>Nematoda</taxon>
        <taxon>Chromadorea</taxon>
        <taxon>Rhabditida</taxon>
        <taxon>Rhabditina</taxon>
        <taxon>Rhabditomorpha</taxon>
        <taxon>Strongyloidea</taxon>
        <taxon>Metastrongylidae</taxon>
        <taxon>Parelaphostrongylus</taxon>
    </lineage>
</organism>
<feature type="domain" description="Fumarylacetoacetase N-terminal" evidence="3">
    <location>
        <begin position="37"/>
        <end position="87"/>
    </location>
</feature>
<comment type="caution">
    <text evidence="4">The sequence shown here is derived from an EMBL/GenBank/DDBJ whole genome shotgun (WGS) entry which is preliminary data.</text>
</comment>
<dbReference type="GO" id="GO:1902000">
    <property type="term" value="P:homogentisate catabolic process"/>
    <property type="evidence" value="ECO:0007669"/>
    <property type="project" value="TreeGrafter"/>
</dbReference>
<keyword evidence="5" id="KW-1185">Reference proteome</keyword>
<evidence type="ECO:0000259" key="3">
    <source>
        <dbReference type="Pfam" id="PF09298"/>
    </source>
</evidence>
<dbReference type="SUPFAM" id="SSF63433">
    <property type="entry name" value="Fumarylacetoacetate hydrolase, FAH, N-terminal domain"/>
    <property type="match status" value="1"/>
</dbReference>
<dbReference type="GO" id="GO:0046872">
    <property type="term" value="F:metal ion binding"/>
    <property type="evidence" value="ECO:0007669"/>
    <property type="project" value="UniProtKB-UniRule"/>
</dbReference>
<keyword evidence="2" id="KW-0378">Hydrolase</keyword>
<keyword evidence="2" id="KW-0460">Magnesium</keyword>
<dbReference type="AlphaFoldDB" id="A0AAD5QMF7"/>
<dbReference type="InterPro" id="IPR015377">
    <property type="entry name" value="Fumarylacetoacetase_N"/>
</dbReference>
<keyword evidence="2" id="KW-0585">Phenylalanine catabolism</keyword>
<sequence>MVLLHFSCFDDEVIHTCTAQLRFSNTELSVWSVLYQDQSQTSYRVAIGECILDLSVIAHLFDGPALKAHQNVFKQETLNDFMALPRNRMA</sequence>
<gene>
    <name evidence="4" type="ORF">KIN20_008064</name>
</gene>
<keyword evidence="2" id="KW-0828">Tyrosine catabolism</keyword>
<dbReference type="PANTHER" id="PTHR43069:SF2">
    <property type="entry name" value="FUMARYLACETOACETASE"/>
    <property type="match status" value="1"/>
</dbReference>
<dbReference type="PANTHER" id="PTHR43069">
    <property type="entry name" value="FUMARYLACETOACETASE"/>
    <property type="match status" value="1"/>
</dbReference>